<dbReference type="Proteomes" id="UP000250043">
    <property type="component" value="Unassembled WGS sequence"/>
</dbReference>
<dbReference type="PROSITE" id="PS50181">
    <property type="entry name" value="FBOX"/>
    <property type="match status" value="1"/>
</dbReference>
<gene>
    <name evidence="2" type="ORF">OBBRIDRAFT_67739</name>
</gene>
<organism evidence="2 3">
    <name type="scientific">Obba rivulosa</name>
    <dbReference type="NCBI Taxonomy" id="1052685"/>
    <lineage>
        <taxon>Eukaryota</taxon>
        <taxon>Fungi</taxon>
        <taxon>Dikarya</taxon>
        <taxon>Basidiomycota</taxon>
        <taxon>Agaricomycotina</taxon>
        <taxon>Agaricomycetes</taxon>
        <taxon>Polyporales</taxon>
        <taxon>Gelatoporiaceae</taxon>
        <taxon>Obba</taxon>
    </lineage>
</organism>
<dbReference type="Pfam" id="PF12937">
    <property type="entry name" value="F-box-like"/>
    <property type="match status" value="1"/>
</dbReference>
<evidence type="ECO:0000313" key="3">
    <source>
        <dbReference type="Proteomes" id="UP000250043"/>
    </source>
</evidence>
<proteinExistence type="predicted"/>
<dbReference type="InterPro" id="IPR001810">
    <property type="entry name" value="F-box_dom"/>
</dbReference>
<dbReference type="InterPro" id="IPR036047">
    <property type="entry name" value="F-box-like_dom_sf"/>
</dbReference>
<dbReference type="SUPFAM" id="SSF81383">
    <property type="entry name" value="F-box domain"/>
    <property type="match status" value="1"/>
</dbReference>
<reference evidence="2 3" key="1">
    <citation type="submission" date="2016-07" db="EMBL/GenBank/DDBJ databases">
        <title>Draft genome of the white-rot fungus Obba rivulosa 3A-2.</title>
        <authorList>
            <consortium name="DOE Joint Genome Institute"/>
            <person name="Miettinen O."/>
            <person name="Riley R."/>
            <person name="Acob R."/>
            <person name="Barry K."/>
            <person name="Cullen D."/>
            <person name="De Vries R."/>
            <person name="Hainaut M."/>
            <person name="Hatakka A."/>
            <person name="Henrissat B."/>
            <person name="Hilden K."/>
            <person name="Kuo R."/>
            <person name="Labutti K."/>
            <person name="Lipzen A."/>
            <person name="Makela M.R."/>
            <person name="Sandor L."/>
            <person name="Spatafora J.W."/>
            <person name="Grigoriev I.V."/>
            <person name="Hibbett D.S."/>
        </authorList>
    </citation>
    <scope>NUCLEOTIDE SEQUENCE [LARGE SCALE GENOMIC DNA]</scope>
    <source>
        <strain evidence="2 3">3A-2</strain>
    </source>
</reference>
<protein>
    <recommendedName>
        <fullName evidence="1">F-box domain-containing protein</fullName>
    </recommendedName>
</protein>
<accession>A0A8E2APV6</accession>
<evidence type="ECO:0000259" key="1">
    <source>
        <dbReference type="PROSITE" id="PS50181"/>
    </source>
</evidence>
<name>A0A8E2APV6_9APHY</name>
<dbReference type="SMART" id="SM00256">
    <property type="entry name" value="FBOX"/>
    <property type="match status" value="1"/>
</dbReference>
<feature type="domain" description="F-box" evidence="1">
    <location>
        <begin position="46"/>
        <end position="94"/>
    </location>
</feature>
<dbReference type="AlphaFoldDB" id="A0A8E2APV6"/>
<dbReference type="EMBL" id="KV722445">
    <property type="protein sequence ID" value="OCH88726.1"/>
    <property type="molecule type" value="Genomic_DNA"/>
</dbReference>
<evidence type="ECO:0000313" key="2">
    <source>
        <dbReference type="EMBL" id="OCH88726.1"/>
    </source>
</evidence>
<keyword evidence="3" id="KW-1185">Reference proteome</keyword>
<sequence length="153" mass="17445">MDASPPRHDEATEYGSLSIHEASHSSSLSVSRAIPAHEFSLPTLSPLTFIDLPVEVIFEILDLIEDRHSFLVVSLVCKRLHDIVTYSRERHRNFTCYGADMGPLRERLEREPTTAHLVEQLTLVSSRQFPMFVAEFVGKMHAVQHVVEIHSLW</sequence>
<dbReference type="CDD" id="cd09917">
    <property type="entry name" value="F-box_SF"/>
    <property type="match status" value="1"/>
</dbReference>
<dbReference type="Gene3D" id="1.20.1280.50">
    <property type="match status" value="1"/>
</dbReference>